<comment type="caution">
    <text evidence="2">The sequence shown here is derived from an EMBL/GenBank/DDBJ whole genome shotgun (WGS) entry which is preliminary data.</text>
</comment>
<dbReference type="AlphaFoldDB" id="A0AAN6DUY2"/>
<protein>
    <submittedName>
        <fullName evidence="2">Uncharacterized protein</fullName>
    </submittedName>
</protein>
<reference evidence="2" key="1">
    <citation type="journal article" date="2022" name="bioRxiv">
        <title>Deciphering the potential niche of two novel black yeast fungi from a biological soil crust based on their genomes, phenotypes, and melanin regulation.</title>
        <authorList>
            <consortium name="DOE Joint Genome Institute"/>
            <person name="Carr E.C."/>
            <person name="Barton Q."/>
            <person name="Grambo S."/>
            <person name="Sullivan M."/>
            <person name="Renfro C.M."/>
            <person name="Kuo A."/>
            <person name="Pangilinan J."/>
            <person name="Lipzen A."/>
            <person name="Keymanesh K."/>
            <person name="Savage E."/>
            <person name="Barry K."/>
            <person name="Grigoriev I.V."/>
            <person name="Riekhof W.R."/>
            <person name="Harris S.S."/>
        </authorList>
    </citation>
    <scope>NUCLEOTIDE SEQUENCE</scope>
    <source>
        <strain evidence="2">JF 03-4F</strain>
    </source>
</reference>
<keyword evidence="3" id="KW-1185">Reference proteome</keyword>
<sequence length="232" mass="25167">MAHGRPASAPNPSIGATQDTPPQTRCPCECHGCKCNCTACSCRTKPVPNKASRQQYNGEGTHVWCRPEDDIVLDGHISEYPESFSSIASSGGSLGFNNSFEVRGYIDTRLTNTNLAQHDIVHRAQDVRERTVVDEEDVHDWRDFLDPDSSGMIGAENMEIDSVRPAIGSGGNTSMYASHHDGALSRGTPSVTTSQMIIGAGDAFGGQIHQFLSLTPDCRHVRTIPLCRCGRH</sequence>
<evidence type="ECO:0000313" key="2">
    <source>
        <dbReference type="EMBL" id="KAI1612583.1"/>
    </source>
</evidence>
<accession>A0AAN6DUY2</accession>
<name>A0AAN6DUY2_9EURO</name>
<feature type="region of interest" description="Disordered" evidence="1">
    <location>
        <begin position="1"/>
        <end position="20"/>
    </location>
</feature>
<evidence type="ECO:0000313" key="3">
    <source>
        <dbReference type="Proteomes" id="UP001203852"/>
    </source>
</evidence>
<gene>
    <name evidence="2" type="ORF">EDD36DRAFT_418748</name>
</gene>
<evidence type="ECO:0000256" key="1">
    <source>
        <dbReference type="SAM" id="MobiDB-lite"/>
    </source>
</evidence>
<proteinExistence type="predicted"/>
<organism evidence="2 3">
    <name type="scientific">Exophiala viscosa</name>
    <dbReference type="NCBI Taxonomy" id="2486360"/>
    <lineage>
        <taxon>Eukaryota</taxon>
        <taxon>Fungi</taxon>
        <taxon>Dikarya</taxon>
        <taxon>Ascomycota</taxon>
        <taxon>Pezizomycotina</taxon>
        <taxon>Eurotiomycetes</taxon>
        <taxon>Chaetothyriomycetidae</taxon>
        <taxon>Chaetothyriales</taxon>
        <taxon>Herpotrichiellaceae</taxon>
        <taxon>Exophiala</taxon>
    </lineage>
</organism>
<dbReference type="Proteomes" id="UP001203852">
    <property type="component" value="Unassembled WGS sequence"/>
</dbReference>
<dbReference type="EMBL" id="MU404354">
    <property type="protein sequence ID" value="KAI1612583.1"/>
    <property type="molecule type" value="Genomic_DNA"/>
</dbReference>
<feature type="compositionally biased region" description="Polar residues" evidence="1">
    <location>
        <begin position="10"/>
        <end position="20"/>
    </location>
</feature>